<accession>A0AA36GH09</accession>
<comment type="caution">
    <text evidence="1">The sequence shown here is derived from an EMBL/GenBank/DDBJ whole genome shotgun (WGS) entry which is preliminary data.</text>
</comment>
<dbReference type="AlphaFoldDB" id="A0AA36GH09"/>
<gene>
    <name evidence="1" type="ORF">CYNAS_LOCUS4102</name>
</gene>
<evidence type="ECO:0000313" key="2">
    <source>
        <dbReference type="Proteomes" id="UP001176961"/>
    </source>
</evidence>
<evidence type="ECO:0000313" key="1">
    <source>
        <dbReference type="EMBL" id="CAJ0592119.1"/>
    </source>
</evidence>
<protein>
    <submittedName>
        <fullName evidence="1">Uncharacterized protein</fullName>
    </submittedName>
</protein>
<keyword evidence="2" id="KW-1185">Reference proteome</keyword>
<reference evidence="1" key="1">
    <citation type="submission" date="2023-07" db="EMBL/GenBank/DDBJ databases">
        <authorList>
            <consortium name="CYATHOMIX"/>
        </authorList>
    </citation>
    <scope>NUCLEOTIDE SEQUENCE</scope>
    <source>
        <strain evidence="1">N/A</strain>
    </source>
</reference>
<proteinExistence type="predicted"/>
<name>A0AA36GH09_CYLNA</name>
<organism evidence="1 2">
    <name type="scientific">Cylicocyclus nassatus</name>
    <name type="common">Nematode worm</name>
    <dbReference type="NCBI Taxonomy" id="53992"/>
    <lineage>
        <taxon>Eukaryota</taxon>
        <taxon>Metazoa</taxon>
        <taxon>Ecdysozoa</taxon>
        <taxon>Nematoda</taxon>
        <taxon>Chromadorea</taxon>
        <taxon>Rhabditida</taxon>
        <taxon>Rhabditina</taxon>
        <taxon>Rhabditomorpha</taxon>
        <taxon>Strongyloidea</taxon>
        <taxon>Strongylidae</taxon>
        <taxon>Cylicocyclus</taxon>
    </lineage>
</organism>
<dbReference type="Proteomes" id="UP001176961">
    <property type="component" value="Unassembled WGS sequence"/>
</dbReference>
<dbReference type="EMBL" id="CATQJL010000001">
    <property type="protein sequence ID" value="CAJ0592119.1"/>
    <property type="molecule type" value="Genomic_DNA"/>
</dbReference>
<sequence>MLECRACKSIFRSFVNFFPHKRGFCRMESQESNESSLPSSPKKIGLRRMNIAKHVFKKIEVIEITGDDPSALAFVHTLPSHRREAAADRDGTQRIFLPTMMYDGSDIPPDRVLLPRLQVNAAR</sequence>